<evidence type="ECO:0000313" key="11">
    <source>
        <dbReference type="Proteomes" id="UP001174909"/>
    </source>
</evidence>
<dbReference type="GO" id="GO:0032259">
    <property type="term" value="P:methylation"/>
    <property type="evidence" value="ECO:0007669"/>
    <property type="project" value="UniProtKB-KW"/>
</dbReference>
<evidence type="ECO:0000256" key="8">
    <source>
        <dbReference type="SAM" id="Phobius"/>
    </source>
</evidence>
<dbReference type="Pfam" id="PF02574">
    <property type="entry name" value="S-methyl_trans"/>
    <property type="match status" value="1"/>
</dbReference>
<dbReference type="GO" id="GO:0005829">
    <property type="term" value="C:cytosol"/>
    <property type="evidence" value="ECO:0007669"/>
    <property type="project" value="TreeGrafter"/>
</dbReference>
<dbReference type="AlphaFoldDB" id="A0AA35TD46"/>
<dbReference type="GO" id="GO:0046872">
    <property type="term" value="F:metal ion binding"/>
    <property type="evidence" value="ECO:0007669"/>
    <property type="project" value="UniProtKB-KW"/>
</dbReference>
<evidence type="ECO:0000256" key="1">
    <source>
        <dbReference type="ARBA" id="ARBA00010398"/>
    </source>
</evidence>
<comment type="pathway">
    <text evidence="7">Amino-acid biosynthesis; L-methionine biosynthesis via de novo pathway.</text>
</comment>
<proteinExistence type="inferred from homology"/>
<keyword evidence="6" id="KW-0170">Cobalt</keyword>
<dbReference type="PANTHER" id="PTHR45833:SF1">
    <property type="entry name" value="METHIONINE SYNTHASE"/>
    <property type="match status" value="1"/>
</dbReference>
<evidence type="ECO:0000259" key="9">
    <source>
        <dbReference type="Pfam" id="PF02574"/>
    </source>
</evidence>
<evidence type="ECO:0000256" key="4">
    <source>
        <dbReference type="ARBA" id="ARBA00022691"/>
    </source>
</evidence>
<dbReference type="EMBL" id="CASHTH010003532">
    <property type="protein sequence ID" value="CAI8046110.1"/>
    <property type="molecule type" value="Genomic_DNA"/>
</dbReference>
<evidence type="ECO:0000256" key="3">
    <source>
        <dbReference type="ARBA" id="ARBA00022679"/>
    </source>
</evidence>
<name>A0AA35TD46_GEOBA</name>
<keyword evidence="8" id="KW-0472">Membrane</keyword>
<dbReference type="GO" id="GO:0050667">
    <property type="term" value="P:homocysteine metabolic process"/>
    <property type="evidence" value="ECO:0007669"/>
    <property type="project" value="TreeGrafter"/>
</dbReference>
<comment type="similarity">
    <text evidence="1">Belongs to the vitamin-B12 dependent methionine synthase family.</text>
</comment>
<accession>A0AA35TD46</accession>
<dbReference type="InterPro" id="IPR003726">
    <property type="entry name" value="HCY_dom"/>
</dbReference>
<keyword evidence="4" id="KW-0949">S-adenosyl-L-methionine</keyword>
<dbReference type="GO" id="GO:0008705">
    <property type="term" value="F:methionine synthase activity"/>
    <property type="evidence" value="ECO:0007669"/>
    <property type="project" value="TreeGrafter"/>
</dbReference>
<dbReference type="Gene3D" id="3.20.20.330">
    <property type="entry name" value="Homocysteine-binding-like domain"/>
    <property type="match status" value="1"/>
</dbReference>
<reference evidence="10" key="1">
    <citation type="submission" date="2023-03" db="EMBL/GenBank/DDBJ databases">
        <authorList>
            <person name="Steffen K."/>
            <person name="Cardenas P."/>
        </authorList>
    </citation>
    <scope>NUCLEOTIDE SEQUENCE</scope>
</reference>
<keyword evidence="8" id="KW-0812">Transmembrane</keyword>
<keyword evidence="5" id="KW-0479">Metal-binding</keyword>
<evidence type="ECO:0000256" key="2">
    <source>
        <dbReference type="ARBA" id="ARBA00022603"/>
    </source>
</evidence>
<keyword evidence="2" id="KW-0489">Methyltransferase</keyword>
<comment type="caution">
    <text evidence="10">The sequence shown here is derived from an EMBL/GenBank/DDBJ whole genome shotgun (WGS) entry which is preliminary data.</text>
</comment>
<keyword evidence="3" id="KW-0808">Transferase</keyword>
<evidence type="ECO:0000256" key="7">
    <source>
        <dbReference type="ARBA" id="ARBA00034478"/>
    </source>
</evidence>
<dbReference type="InterPro" id="IPR050554">
    <property type="entry name" value="Met_Synthase/Corrinoid"/>
</dbReference>
<dbReference type="SUPFAM" id="SSF82282">
    <property type="entry name" value="Homocysteine S-methyltransferase"/>
    <property type="match status" value="1"/>
</dbReference>
<organism evidence="10 11">
    <name type="scientific">Geodia barretti</name>
    <name type="common">Barrett's horny sponge</name>
    <dbReference type="NCBI Taxonomy" id="519541"/>
    <lineage>
        <taxon>Eukaryota</taxon>
        <taxon>Metazoa</taxon>
        <taxon>Porifera</taxon>
        <taxon>Demospongiae</taxon>
        <taxon>Heteroscleromorpha</taxon>
        <taxon>Tetractinellida</taxon>
        <taxon>Astrophorina</taxon>
        <taxon>Geodiidae</taxon>
        <taxon>Geodia</taxon>
    </lineage>
</organism>
<dbReference type="GO" id="GO:0046653">
    <property type="term" value="P:tetrahydrofolate metabolic process"/>
    <property type="evidence" value="ECO:0007669"/>
    <property type="project" value="TreeGrafter"/>
</dbReference>
<evidence type="ECO:0000256" key="5">
    <source>
        <dbReference type="ARBA" id="ARBA00022723"/>
    </source>
</evidence>
<feature type="domain" description="Hcy-binding" evidence="9">
    <location>
        <begin position="42"/>
        <end position="128"/>
    </location>
</feature>
<dbReference type="PANTHER" id="PTHR45833">
    <property type="entry name" value="METHIONINE SYNTHASE"/>
    <property type="match status" value="1"/>
</dbReference>
<evidence type="ECO:0000313" key="10">
    <source>
        <dbReference type="EMBL" id="CAI8046110.1"/>
    </source>
</evidence>
<dbReference type="Proteomes" id="UP001174909">
    <property type="component" value="Unassembled WGS sequence"/>
</dbReference>
<sequence length="145" mass="16097">MYPIPILSPFPLFYTLYASFLISQPFLFICIPYFIRDFYLLQISGTVVDKSGRTLSGQTTEAFAISVSHAKPMCIGLNCALGAMEMRPYIETIGRVSNAYVICYPNAGLPNALGGYDETPELMASHLKRPDLRRMLLPSSGLLSF</sequence>
<keyword evidence="11" id="KW-1185">Reference proteome</keyword>
<gene>
    <name evidence="10" type="ORF">GBAR_LOCUS25489</name>
</gene>
<feature type="transmembrane region" description="Helical" evidence="8">
    <location>
        <begin position="12"/>
        <end position="35"/>
    </location>
</feature>
<keyword evidence="8" id="KW-1133">Transmembrane helix</keyword>
<dbReference type="InterPro" id="IPR036589">
    <property type="entry name" value="HCY_dom_sf"/>
</dbReference>
<evidence type="ECO:0000256" key="6">
    <source>
        <dbReference type="ARBA" id="ARBA00023285"/>
    </source>
</evidence>
<protein>
    <submittedName>
        <fullName evidence="10">Methionine synthase</fullName>
    </submittedName>
</protein>